<evidence type="ECO:0000313" key="2">
    <source>
        <dbReference type="Proteomes" id="UP000319671"/>
    </source>
</evidence>
<evidence type="ECO:0008006" key="3">
    <source>
        <dbReference type="Google" id="ProtNLM"/>
    </source>
</evidence>
<evidence type="ECO:0000313" key="1">
    <source>
        <dbReference type="EMBL" id="TWE06402.1"/>
    </source>
</evidence>
<dbReference type="RefSeq" id="WP_144563158.1">
    <property type="nucleotide sequence ID" value="NZ_VIVN01000002.1"/>
</dbReference>
<proteinExistence type="predicted"/>
<gene>
    <name evidence="1" type="ORF">FB550_102424</name>
</gene>
<dbReference type="Proteomes" id="UP000319671">
    <property type="component" value="Unassembled WGS sequence"/>
</dbReference>
<protein>
    <recommendedName>
        <fullName evidence="3">Tail tube protein</fullName>
    </recommendedName>
</protein>
<dbReference type="AlphaFoldDB" id="A0A561DSQ5"/>
<organism evidence="1 2">
    <name type="scientific">Neobacillus bataviensis</name>
    <dbReference type="NCBI Taxonomy" id="220685"/>
    <lineage>
        <taxon>Bacteria</taxon>
        <taxon>Bacillati</taxon>
        <taxon>Bacillota</taxon>
        <taxon>Bacilli</taxon>
        <taxon>Bacillales</taxon>
        <taxon>Bacillaceae</taxon>
        <taxon>Neobacillus</taxon>
    </lineage>
</organism>
<reference evidence="1 2" key="1">
    <citation type="submission" date="2019-06" db="EMBL/GenBank/DDBJ databases">
        <title>Sorghum-associated microbial communities from plants grown in Nebraska, USA.</title>
        <authorList>
            <person name="Schachtman D."/>
        </authorList>
    </citation>
    <scope>NUCLEOTIDE SEQUENCE [LARGE SCALE GENOMIC DNA]</scope>
    <source>
        <strain evidence="1 2">2482</strain>
    </source>
</reference>
<sequence>MAVQTNGLTANTPLNYLMDAGAIYKNLVYTPATGEFTGTLLGATSGGNEFALAQEIRHIEVDGVKGQFKGNSVIDSEIPSLTVNLKEVTAQNLALAIAGSTTTSDTNYDIITSKGKIELTDYLDNIAFVGRISGSAKPIVIVIDNAISLEGLTISTSDKGEAVIPVVFTGHEEVAGEAPYRIYFPKVVA</sequence>
<dbReference type="EMBL" id="VIVN01000002">
    <property type="protein sequence ID" value="TWE06402.1"/>
    <property type="molecule type" value="Genomic_DNA"/>
</dbReference>
<name>A0A561DSQ5_9BACI</name>
<accession>A0A561DSQ5</accession>
<comment type="caution">
    <text evidence="1">The sequence shown here is derived from an EMBL/GenBank/DDBJ whole genome shotgun (WGS) entry which is preliminary data.</text>
</comment>
<keyword evidence="2" id="KW-1185">Reference proteome</keyword>